<feature type="non-terminal residue" evidence="2">
    <location>
        <position position="295"/>
    </location>
</feature>
<gene>
    <name evidence="2" type="ORF">ABH309_21890</name>
</gene>
<evidence type="ECO:0000313" key="3">
    <source>
        <dbReference type="Proteomes" id="UP001438292"/>
    </source>
</evidence>
<dbReference type="Pfam" id="PF13018">
    <property type="entry name" value="ESPR"/>
    <property type="match status" value="1"/>
</dbReference>
<reference evidence="2 3" key="1">
    <citation type="submission" date="2024-05" db="EMBL/GenBank/DDBJ databases">
        <authorList>
            <person name="De Oliveira J.P."/>
            <person name="Noriler S.A."/>
            <person name="De Oliveira A.G."/>
            <person name="Sipoli D.S."/>
        </authorList>
    </citation>
    <scope>NUCLEOTIDE SEQUENCE [LARGE SCALE GENOMIC DNA]</scope>
    <source>
        <strain evidence="2 3">LABIM186</strain>
    </source>
</reference>
<organism evidence="2 3">
    <name type="scientific">Chromobacterium piscinae</name>
    <dbReference type="NCBI Taxonomy" id="686831"/>
    <lineage>
        <taxon>Bacteria</taxon>
        <taxon>Pseudomonadati</taxon>
        <taxon>Pseudomonadota</taxon>
        <taxon>Betaproteobacteria</taxon>
        <taxon>Neisseriales</taxon>
        <taxon>Chromobacteriaceae</taxon>
        <taxon>Chromobacterium</taxon>
    </lineage>
</organism>
<feature type="domain" description="ESPR" evidence="1">
    <location>
        <begin position="1"/>
        <end position="42"/>
    </location>
</feature>
<dbReference type="RefSeq" id="WP_347788060.1">
    <property type="nucleotide sequence ID" value="NZ_JBDQQU010000276.1"/>
</dbReference>
<name>A0ABV0HBQ3_9NEIS</name>
<dbReference type="InterPro" id="IPR008964">
    <property type="entry name" value="Invasin/intimin_cell_adhesion"/>
</dbReference>
<dbReference type="Gene3D" id="2.60.40.1080">
    <property type="match status" value="1"/>
</dbReference>
<evidence type="ECO:0000313" key="2">
    <source>
        <dbReference type="EMBL" id="MEO3957096.1"/>
    </source>
</evidence>
<proteinExistence type="predicted"/>
<sequence length="295" mass="30523">MNKIFKIKWSAVLAAWVVVSEIASHVGRKAKRSSRRIGRTVLNTTLMLSIVAAPGPVASAVPASATMKNVAVTPVSTSITGLAIQAPNGWALGAQVTGSYQSFAVNHPVDSTRRTDNSLYLWHHTNQYDTNGLRAALLASGQRVPIQTHTITNNDVAQGLVLSVLPQDNKGVMGAVVSTNAQVMSAMDAPTITGMAQVGANGGRISYTAPAGHTGAVTYSSSNEAVATVDPSGNINWLTAGSVYFTVELAATMTHQAVSNRTAEMTVAHATVTPTLATISGATVGGTSTLDINAN</sequence>
<dbReference type="InterPro" id="IPR024973">
    <property type="entry name" value="ESPR"/>
</dbReference>
<evidence type="ECO:0000259" key="1">
    <source>
        <dbReference type="Pfam" id="PF13018"/>
    </source>
</evidence>
<dbReference type="EMBL" id="JBDQQU010000276">
    <property type="protein sequence ID" value="MEO3957096.1"/>
    <property type="molecule type" value="Genomic_DNA"/>
</dbReference>
<comment type="caution">
    <text evidence="2">The sequence shown here is derived from an EMBL/GenBank/DDBJ whole genome shotgun (WGS) entry which is preliminary data.</text>
</comment>
<dbReference type="SUPFAM" id="SSF49373">
    <property type="entry name" value="Invasin/intimin cell-adhesion fragments"/>
    <property type="match status" value="1"/>
</dbReference>
<keyword evidence="3" id="KW-1185">Reference proteome</keyword>
<dbReference type="Proteomes" id="UP001438292">
    <property type="component" value="Unassembled WGS sequence"/>
</dbReference>
<accession>A0ABV0HBQ3</accession>
<protein>
    <submittedName>
        <fullName evidence="2">ESPR domain-containing protein</fullName>
    </submittedName>
</protein>